<evidence type="ECO:0000313" key="2">
    <source>
        <dbReference type="EMBL" id="PAV64267.1"/>
    </source>
</evidence>
<gene>
    <name evidence="2" type="ORF">WR25_25350</name>
</gene>
<dbReference type="AlphaFoldDB" id="A0A2A2JRH5"/>
<proteinExistence type="predicted"/>
<dbReference type="Proteomes" id="UP000218231">
    <property type="component" value="Unassembled WGS sequence"/>
</dbReference>
<sequence length="102" mass="11905">MKKLIFIRNFIEFQPAAVVHYAGNGSATFNRNHKVNEELSFDRGNIQMSPVQMVPAADVIKKIEEADERKNVHPDEREENENYANEEPDKDEKDYKEGRQRV</sequence>
<feature type="compositionally biased region" description="Basic and acidic residues" evidence="1">
    <location>
        <begin position="90"/>
        <end position="102"/>
    </location>
</feature>
<reference evidence="2 3" key="1">
    <citation type="journal article" date="2017" name="Curr. Biol.">
        <title>Genome architecture and evolution of a unichromosomal asexual nematode.</title>
        <authorList>
            <person name="Fradin H."/>
            <person name="Zegar C."/>
            <person name="Gutwein M."/>
            <person name="Lucas J."/>
            <person name="Kovtun M."/>
            <person name="Corcoran D."/>
            <person name="Baugh L.R."/>
            <person name="Kiontke K."/>
            <person name="Gunsalus K."/>
            <person name="Fitch D.H."/>
            <person name="Piano F."/>
        </authorList>
    </citation>
    <scope>NUCLEOTIDE SEQUENCE [LARGE SCALE GENOMIC DNA]</scope>
    <source>
        <strain evidence="2">PF1309</strain>
    </source>
</reference>
<accession>A0A2A2JRH5</accession>
<comment type="caution">
    <text evidence="2">The sequence shown here is derived from an EMBL/GenBank/DDBJ whole genome shotgun (WGS) entry which is preliminary data.</text>
</comment>
<dbReference type="EMBL" id="LIAE01010266">
    <property type="protein sequence ID" value="PAV64267.1"/>
    <property type="molecule type" value="Genomic_DNA"/>
</dbReference>
<name>A0A2A2JRH5_9BILA</name>
<feature type="compositionally biased region" description="Acidic residues" evidence="1">
    <location>
        <begin position="77"/>
        <end position="89"/>
    </location>
</feature>
<feature type="compositionally biased region" description="Basic and acidic residues" evidence="1">
    <location>
        <begin position="65"/>
        <end position="76"/>
    </location>
</feature>
<dbReference type="OrthoDB" id="5861797at2759"/>
<evidence type="ECO:0000256" key="1">
    <source>
        <dbReference type="SAM" id="MobiDB-lite"/>
    </source>
</evidence>
<organism evidence="2 3">
    <name type="scientific">Diploscapter pachys</name>
    <dbReference type="NCBI Taxonomy" id="2018661"/>
    <lineage>
        <taxon>Eukaryota</taxon>
        <taxon>Metazoa</taxon>
        <taxon>Ecdysozoa</taxon>
        <taxon>Nematoda</taxon>
        <taxon>Chromadorea</taxon>
        <taxon>Rhabditida</taxon>
        <taxon>Rhabditina</taxon>
        <taxon>Rhabditomorpha</taxon>
        <taxon>Rhabditoidea</taxon>
        <taxon>Rhabditidae</taxon>
        <taxon>Diploscapter</taxon>
    </lineage>
</organism>
<evidence type="ECO:0000313" key="3">
    <source>
        <dbReference type="Proteomes" id="UP000218231"/>
    </source>
</evidence>
<keyword evidence="3" id="KW-1185">Reference proteome</keyword>
<protein>
    <submittedName>
        <fullName evidence="2">Uncharacterized protein</fullName>
    </submittedName>
</protein>
<feature type="region of interest" description="Disordered" evidence="1">
    <location>
        <begin position="65"/>
        <end position="102"/>
    </location>
</feature>